<sequence>MVLTLAARKATLGSLCGSEVTGLFNRRLRPLSSVLQKPTVTVQASLKNVTRVMDAYFSDRNRRADNLRNKIMQLWDWCVDNDVPTEFILEPTMLWYSYEVLPWVPTTADWCSEGAALDEREPWRNCWIDVPSEHPFNTAYVPCNVNAELFVPCDLTEAEVGRAVVVDEELAATDISPSWYQLVSIWSSDSDSTEVSSVAEDEDQAIDEIQPSQGLNALASAAASATP</sequence>
<dbReference type="EMBL" id="KI680975">
    <property type="protein sequence ID" value="ETL87890.1"/>
    <property type="molecule type" value="Genomic_DNA"/>
</dbReference>
<protein>
    <submittedName>
        <fullName evidence="1">Uncharacterized protein</fullName>
    </submittedName>
</protein>
<gene>
    <name evidence="1" type="ORF">L917_12996</name>
</gene>
<accession>W2KU30</accession>
<dbReference type="VEuPathDB" id="FungiDB:PPTG_03574"/>
<dbReference type="OrthoDB" id="89715at2759"/>
<organism evidence="1">
    <name type="scientific">Phytophthora nicotianae</name>
    <name type="common">Potato buckeye rot agent</name>
    <name type="synonym">Phytophthora parasitica</name>
    <dbReference type="NCBI Taxonomy" id="4792"/>
    <lineage>
        <taxon>Eukaryota</taxon>
        <taxon>Sar</taxon>
        <taxon>Stramenopiles</taxon>
        <taxon>Oomycota</taxon>
        <taxon>Peronosporomycetes</taxon>
        <taxon>Peronosporales</taxon>
        <taxon>Peronosporaceae</taxon>
        <taxon>Phytophthora</taxon>
    </lineage>
</organism>
<dbReference type="Proteomes" id="UP000054423">
    <property type="component" value="Unassembled WGS sequence"/>
</dbReference>
<name>W2KU30_PHYNI</name>
<reference evidence="1" key="1">
    <citation type="submission" date="2013-11" db="EMBL/GenBank/DDBJ databases">
        <title>The Genome Sequence of Phytophthora parasitica CHvinca01.</title>
        <authorList>
            <consortium name="The Broad Institute Genomics Platform"/>
            <person name="Russ C."/>
            <person name="Tyler B."/>
            <person name="Panabieres F."/>
            <person name="Shan W."/>
            <person name="Tripathy S."/>
            <person name="Grunwald N."/>
            <person name="Machado M."/>
            <person name="Johnson C.S."/>
            <person name="Arredondo F."/>
            <person name="Hong C."/>
            <person name="Coffey M."/>
            <person name="Young S.K."/>
            <person name="Zeng Q."/>
            <person name="Gargeya S."/>
            <person name="Fitzgerald M."/>
            <person name="Abouelleil A."/>
            <person name="Alvarado L."/>
            <person name="Chapman S.B."/>
            <person name="Gainer-Dewar J."/>
            <person name="Goldberg J."/>
            <person name="Griggs A."/>
            <person name="Gujja S."/>
            <person name="Hansen M."/>
            <person name="Howarth C."/>
            <person name="Imamovic A."/>
            <person name="Ireland A."/>
            <person name="Larimer J."/>
            <person name="McCowan C."/>
            <person name="Murphy C."/>
            <person name="Pearson M."/>
            <person name="Poon T.W."/>
            <person name="Priest M."/>
            <person name="Roberts A."/>
            <person name="Saif S."/>
            <person name="Shea T."/>
            <person name="Sykes S."/>
            <person name="Wortman J."/>
            <person name="Nusbaum C."/>
            <person name="Birren B."/>
        </authorList>
    </citation>
    <scope>NUCLEOTIDE SEQUENCE [LARGE SCALE GENOMIC DNA]</scope>
    <source>
        <strain evidence="1">CHvinca01</strain>
    </source>
</reference>
<dbReference type="AlphaFoldDB" id="W2KU30"/>
<proteinExistence type="predicted"/>
<evidence type="ECO:0000313" key="1">
    <source>
        <dbReference type="EMBL" id="ETL87890.1"/>
    </source>
</evidence>